<accession>A0ABY4DLL0</accession>
<sequence>MPSARRRSTMLYRRARSGLVLIAVFWLWMLIGAADFIASLFESPFHAALALYGLGALTLVSLLFLPICIAYLVLNRPVSTARNASMVQTAENAAHSDEAGHGLAPVIRMMPRRAVARGTDLTNRAAAKWRDLAS</sequence>
<keyword evidence="1" id="KW-0472">Membrane</keyword>
<proteinExistence type="predicted"/>
<dbReference type="EMBL" id="CP094984">
    <property type="protein sequence ID" value="UON91807.1"/>
    <property type="molecule type" value="Genomic_DNA"/>
</dbReference>
<keyword evidence="1" id="KW-1133">Transmembrane helix</keyword>
<organism evidence="2 3">
    <name type="scientific">Arthrobacter zhangbolii</name>
    <dbReference type="NCBI Taxonomy" id="2886936"/>
    <lineage>
        <taxon>Bacteria</taxon>
        <taxon>Bacillati</taxon>
        <taxon>Actinomycetota</taxon>
        <taxon>Actinomycetes</taxon>
        <taxon>Micrococcales</taxon>
        <taxon>Micrococcaceae</taxon>
        <taxon>Arthrobacter</taxon>
    </lineage>
</organism>
<keyword evidence="1" id="KW-0812">Transmembrane</keyword>
<evidence type="ECO:0000313" key="3">
    <source>
        <dbReference type="Proteomes" id="UP000829758"/>
    </source>
</evidence>
<name>A0ABY4DLL0_9MICC</name>
<feature type="transmembrane region" description="Helical" evidence="1">
    <location>
        <begin position="49"/>
        <end position="74"/>
    </location>
</feature>
<dbReference type="Proteomes" id="UP000829758">
    <property type="component" value="Chromosome"/>
</dbReference>
<protein>
    <submittedName>
        <fullName evidence="2">Uncharacterized protein</fullName>
    </submittedName>
</protein>
<keyword evidence="3" id="KW-1185">Reference proteome</keyword>
<evidence type="ECO:0000313" key="2">
    <source>
        <dbReference type="EMBL" id="UON91807.1"/>
    </source>
</evidence>
<gene>
    <name evidence="2" type="ORF">MUK71_14675</name>
</gene>
<dbReference type="RefSeq" id="WP_244802788.1">
    <property type="nucleotide sequence ID" value="NZ_CP094984.1"/>
</dbReference>
<evidence type="ECO:0000256" key="1">
    <source>
        <dbReference type="SAM" id="Phobius"/>
    </source>
</evidence>
<reference evidence="2 3" key="1">
    <citation type="submission" date="2022-04" db="EMBL/GenBank/DDBJ databases">
        <title>Novel species in genus Arthrobacter.</title>
        <authorList>
            <person name="Liu Y."/>
        </authorList>
    </citation>
    <scope>NUCLEOTIDE SEQUENCE [LARGE SCALE GENOMIC DNA]</scope>
    <source>
        <strain evidence="3">zg-Y462</strain>
    </source>
</reference>